<evidence type="ECO:0000313" key="3">
    <source>
        <dbReference type="EMBL" id="KAJ7304600.1"/>
    </source>
</evidence>
<keyword evidence="2" id="KW-0812">Transmembrane</keyword>
<feature type="compositionally biased region" description="Polar residues" evidence="1">
    <location>
        <begin position="38"/>
        <end position="47"/>
    </location>
</feature>
<feature type="compositionally biased region" description="Acidic residues" evidence="1">
    <location>
        <begin position="1"/>
        <end position="16"/>
    </location>
</feature>
<dbReference type="EMBL" id="JARIHO010000101">
    <property type="protein sequence ID" value="KAJ7304600.1"/>
    <property type="molecule type" value="Genomic_DNA"/>
</dbReference>
<evidence type="ECO:0000256" key="2">
    <source>
        <dbReference type="SAM" id="Phobius"/>
    </source>
</evidence>
<organism evidence="3 4">
    <name type="scientific">Mycena albidolilacea</name>
    <dbReference type="NCBI Taxonomy" id="1033008"/>
    <lineage>
        <taxon>Eukaryota</taxon>
        <taxon>Fungi</taxon>
        <taxon>Dikarya</taxon>
        <taxon>Basidiomycota</taxon>
        <taxon>Agaricomycotina</taxon>
        <taxon>Agaricomycetes</taxon>
        <taxon>Agaricomycetidae</taxon>
        <taxon>Agaricales</taxon>
        <taxon>Marasmiineae</taxon>
        <taxon>Mycenaceae</taxon>
        <taxon>Mycena</taxon>
    </lineage>
</organism>
<dbReference type="AlphaFoldDB" id="A0AAD6Z2E2"/>
<evidence type="ECO:0000313" key="4">
    <source>
        <dbReference type="Proteomes" id="UP001218218"/>
    </source>
</evidence>
<reference evidence="3" key="1">
    <citation type="submission" date="2023-03" db="EMBL/GenBank/DDBJ databases">
        <title>Massive genome expansion in bonnet fungi (Mycena s.s.) driven by repeated elements and novel gene families across ecological guilds.</title>
        <authorList>
            <consortium name="Lawrence Berkeley National Laboratory"/>
            <person name="Harder C.B."/>
            <person name="Miyauchi S."/>
            <person name="Viragh M."/>
            <person name="Kuo A."/>
            <person name="Thoen E."/>
            <person name="Andreopoulos B."/>
            <person name="Lu D."/>
            <person name="Skrede I."/>
            <person name="Drula E."/>
            <person name="Henrissat B."/>
            <person name="Morin E."/>
            <person name="Kohler A."/>
            <person name="Barry K."/>
            <person name="LaButti K."/>
            <person name="Morin E."/>
            <person name="Salamov A."/>
            <person name="Lipzen A."/>
            <person name="Mereny Z."/>
            <person name="Hegedus B."/>
            <person name="Baldrian P."/>
            <person name="Stursova M."/>
            <person name="Weitz H."/>
            <person name="Taylor A."/>
            <person name="Grigoriev I.V."/>
            <person name="Nagy L.G."/>
            <person name="Martin F."/>
            <person name="Kauserud H."/>
        </authorList>
    </citation>
    <scope>NUCLEOTIDE SEQUENCE</scope>
    <source>
        <strain evidence="3">CBHHK002</strain>
    </source>
</reference>
<feature type="region of interest" description="Disordered" evidence="1">
    <location>
        <begin position="1"/>
        <end position="82"/>
    </location>
</feature>
<accession>A0AAD6Z2E2</accession>
<evidence type="ECO:0000256" key="1">
    <source>
        <dbReference type="SAM" id="MobiDB-lite"/>
    </source>
</evidence>
<gene>
    <name evidence="3" type="ORF">DFH08DRAFT_825541</name>
</gene>
<proteinExistence type="predicted"/>
<feature type="transmembrane region" description="Helical" evidence="2">
    <location>
        <begin position="89"/>
        <end position="114"/>
    </location>
</feature>
<name>A0AAD6Z2E2_9AGAR</name>
<feature type="compositionally biased region" description="Acidic residues" evidence="1">
    <location>
        <begin position="48"/>
        <end position="62"/>
    </location>
</feature>
<keyword evidence="2" id="KW-1133">Transmembrane helix</keyword>
<keyword evidence="2" id="KW-0472">Membrane</keyword>
<dbReference type="Proteomes" id="UP001218218">
    <property type="component" value="Unassembled WGS sequence"/>
</dbReference>
<sequence>MLPVNEAEDWNADDESNYMQTSSDSDADASGQDDWDLNNESNYPQTSDDSDAEACSVEDDNNSDSTNCSFHRAPRNSNSVNHDHHTLTAFSGAFTFLMNAQLALILFLGLSWLYEQM</sequence>
<feature type="compositionally biased region" description="Acidic residues" evidence="1">
    <location>
        <begin position="25"/>
        <end position="37"/>
    </location>
</feature>
<comment type="caution">
    <text evidence="3">The sequence shown here is derived from an EMBL/GenBank/DDBJ whole genome shotgun (WGS) entry which is preliminary data.</text>
</comment>
<protein>
    <submittedName>
        <fullName evidence="3">Uncharacterized protein</fullName>
    </submittedName>
</protein>
<keyword evidence="4" id="KW-1185">Reference proteome</keyword>
<feature type="compositionally biased region" description="Polar residues" evidence="1">
    <location>
        <begin position="63"/>
        <end position="80"/>
    </location>
</feature>